<evidence type="ECO:0000313" key="2">
    <source>
        <dbReference type="Proteomes" id="UP001633002"/>
    </source>
</evidence>
<organism evidence="1 2">
    <name type="scientific">Riccia sorocarpa</name>
    <dbReference type="NCBI Taxonomy" id="122646"/>
    <lineage>
        <taxon>Eukaryota</taxon>
        <taxon>Viridiplantae</taxon>
        <taxon>Streptophyta</taxon>
        <taxon>Embryophyta</taxon>
        <taxon>Marchantiophyta</taxon>
        <taxon>Marchantiopsida</taxon>
        <taxon>Marchantiidae</taxon>
        <taxon>Marchantiales</taxon>
        <taxon>Ricciaceae</taxon>
        <taxon>Riccia</taxon>
    </lineage>
</organism>
<sequence>MAASWILSKHRAWWTRTFYCRYRREQFKASESHQQPNLYADDTGIFLQMDHGTFTTILNTLRSFEQASGARLNLNKNIIIPMGDGQIP</sequence>
<dbReference type="Proteomes" id="UP001633002">
    <property type="component" value="Unassembled WGS sequence"/>
</dbReference>
<evidence type="ECO:0008006" key="3">
    <source>
        <dbReference type="Google" id="ProtNLM"/>
    </source>
</evidence>
<comment type="caution">
    <text evidence="1">The sequence shown here is derived from an EMBL/GenBank/DDBJ whole genome shotgun (WGS) entry which is preliminary data.</text>
</comment>
<gene>
    <name evidence="1" type="ORF">R1sor_026378</name>
</gene>
<reference evidence="1 2" key="1">
    <citation type="submission" date="2024-09" db="EMBL/GenBank/DDBJ databases">
        <title>Chromosome-scale assembly of Riccia sorocarpa.</title>
        <authorList>
            <person name="Paukszto L."/>
        </authorList>
    </citation>
    <scope>NUCLEOTIDE SEQUENCE [LARGE SCALE GENOMIC DNA]</scope>
    <source>
        <strain evidence="1">LP-2024</strain>
        <tissue evidence="1">Aerial parts of the thallus</tissue>
    </source>
</reference>
<protein>
    <recommendedName>
        <fullName evidence="3">Reverse transcriptase domain-containing protein</fullName>
    </recommendedName>
</protein>
<name>A0ABD3GEB4_9MARC</name>
<keyword evidence="2" id="KW-1185">Reference proteome</keyword>
<dbReference type="EMBL" id="JBJQOH010000008">
    <property type="protein sequence ID" value="KAL3676430.1"/>
    <property type="molecule type" value="Genomic_DNA"/>
</dbReference>
<dbReference type="AlphaFoldDB" id="A0ABD3GEB4"/>
<accession>A0ABD3GEB4</accession>
<proteinExistence type="predicted"/>
<evidence type="ECO:0000313" key="1">
    <source>
        <dbReference type="EMBL" id="KAL3676430.1"/>
    </source>
</evidence>